<keyword evidence="2" id="KW-1185">Reference proteome</keyword>
<reference evidence="1 2" key="1">
    <citation type="journal article" date="2019" name="Int. J. Syst. Evol. Microbiol.">
        <title>The Global Catalogue of Microorganisms (GCM) 10K type strain sequencing project: providing services to taxonomists for standard genome sequencing and annotation.</title>
        <authorList>
            <consortium name="The Broad Institute Genomics Platform"/>
            <consortium name="The Broad Institute Genome Sequencing Center for Infectious Disease"/>
            <person name="Wu L."/>
            <person name="Ma J."/>
        </authorList>
    </citation>
    <scope>NUCLEOTIDE SEQUENCE [LARGE SCALE GENOMIC DNA]</scope>
    <source>
        <strain evidence="1 2">XZYJT29</strain>
    </source>
</reference>
<protein>
    <submittedName>
        <fullName evidence="1">DUF3891 family protein</fullName>
    </submittedName>
</protein>
<proteinExistence type="predicted"/>
<dbReference type="EMBL" id="JBHTAS010000001">
    <property type="protein sequence ID" value="MFC7138844.1"/>
    <property type="molecule type" value="Genomic_DNA"/>
</dbReference>
<evidence type="ECO:0000313" key="2">
    <source>
        <dbReference type="Proteomes" id="UP001596432"/>
    </source>
</evidence>
<evidence type="ECO:0000313" key="1">
    <source>
        <dbReference type="EMBL" id="MFC7138844.1"/>
    </source>
</evidence>
<name>A0ABD5XYY9_9EURY</name>
<dbReference type="GeneID" id="78819088"/>
<dbReference type="AlphaFoldDB" id="A0ABD5XYY9"/>
<accession>A0ABD5XYY9</accession>
<dbReference type="InterPro" id="IPR024992">
    <property type="entry name" value="DUF3891"/>
</dbReference>
<dbReference type="RefSeq" id="WP_274324447.1">
    <property type="nucleotide sequence ID" value="NZ_CP118158.1"/>
</dbReference>
<gene>
    <name evidence="1" type="ORF">ACFQMA_03210</name>
</gene>
<comment type="caution">
    <text evidence="1">The sequence shown here is derived from an EMBL/GenBank/DDBJ whole genome shotgun (WGS) entry which is preliminary data.</text>
</comment>
<sequence>MIVAETEGGYQFVTQPDHAALAGQFADHWGTGDAGPGATRFDRPEPFAPLALAAYAHDTGWRDFDRHPRLGDDGDPIDFREMPAGPWIDLYDDGIDAVVEADDYAGLLVSMHGAGLRKRRYGLSPGWPETPDEFREFVAREERRQDRLAERLRADDARPLLTDADRDLLDSLHGSEGVPDGYDGRLWADYRRLQAWDELSLAFCVTADPPGYDEIEGVPTTGARDGAALSITPVGTDEYRVDPYPFDESPLDVSVPLRRVDGDAFSDEDSLVRAYYEAGRETRSITLTAGDQ</sequence>
<dbReference type="Proteomes" id="UP001596432">
    <property type="component" value="Unassembled WGS sequence"/>
</dbReference>
<dbReference type="Pfam" id="PF13030">
    <property type="entry name" value="DUF3891"/>
    <property type="match status" value="1"/>
</dbReference>
<organism evidence="1 2">
    <name type="scientific">Halosimplex aquaticum</name>
    <dbReference type="NCBI Taxonomy" id="3026162"/>
    <lineage>
        <taxon>Archaea</taxon>
        <taxon>Methanobacteriati</taxon>
        <taxon>Methanobacteriota</taxon>
        <taxon>Stenosarchaea group</taxon>
        <taxon>Halobacteria</taxon>
        <taxon>Halobacteriales</taxon>
        <taxon>Haloarculaceae</taxon>
        <taxon>Halosimplex</taxon>
    </lineage>
</organism>